<dbReference type="OrthoDB" id="4735656at2"/>
<evidence type="ECO:0000259" key="1">
    <source>
        <dbReference type="Pfam" id="PF20058"/>
    </source>
</evidence>
<reference evidence="2 3" key="1">
    <citation type="submission" date="2019-03" db="EMBL/GenBank/DDBJ databases">
        <title>Genomics of glacier-inhabiting Cryobacterium strains.</title>
        <authorList>
            <person name="Liu Q."/>
            <person name="Xin Y.-H."/>
        </authorList>
    </citation>
    <scope>NUCLEOTIDE SEQUENCE [LARGE SCALE GENOMIC DNA]</scope>
    <source>
        <strain evidence="2 3">MDT1-3</strain>
    </source>
</reference>
<feature type="domain" description="DUF6457" evidence="1">
    <location>
        <begin position="8"/>
        <end position="89"/>
    </location>
</feature>
<gene>
    <name evidence="2" type="ORF">E3O19_17500</name>
</gene>
<proteinExistence type="predicted"/>
<evidence type="ECO:0000313" key="3">
    <source>
        <dbReference type="Proteomes" id="UP000298412"/>
    </source>
</evidence>
<dbReference type="RefSeq" id="WP_134569559.1">
    <property type="nucleotide sequence ID" value="NZ_SOFP01000086.1"/>
</dbReference>
<evidence type="ECO:0000313" key="2">
    <source>
        <dbReference type="EMBL" id="TFC08958.1"/>
    </source>
</evidence>
<name>A0A4R8WGG9_9MICO</name>
<dbReference type="InterPro" id="IPR045598">
    <property type="entry name" value="DUF6457"/>
</dbReference>
<accession>A0A4R8WGG9</accession>
<dbReference type="Pfam" id="PF20058">
    <property type="entry name" value="DUF6457"/>
    <property type="match status" value="1"/>
</dbReference>
<protein>
    <recommendedName>
        <fullName evidence="1">DUF6457 domain-containing protein</fullName>
    </recommendedName>
</protein>
<dbReference type="Proteomes" id="UP000298412">
    <property type="component" value="Unassembled WGS sequence"/>
</dbReference>
<dbReference type="AlphaFoldDB" id="A0A4R8WGG9"/>
<keyword evidence="3" id="KW-1185">Reference proteome</keyword>
<sequence length="95" mass="9558">MSTQAPLPPEALDDWLAALAAALDIDPADIPTALLLDVARDVAHGVARPAAPLSTFLVGLAAARNGGTGADIERAAALATGLALTWAGDHPQADR</sequence>
<dbReference type="EMBL" id="SOFP01000086">
    <property type="protein sequence ID" value="TFC08958.1"/>
    <property type="molecule type" value="Genomic_DNA"/>
</dbReference>
<comment type="caution">
    <text evidence="2">The sequence shown here is derived from an EMBL/GenBank/DDBJ whole genome shotgun (WGS) entry which is preliminary data.</text>
</comment>
<organism evidence="2 3">
    <name type="scientific">Cryobacterium algoritolerans</name>
    <dbReference type="NCBI Taxonomy" id="1259184"/>
    <lineage>
        <taxon>Bacteria</taxon>
        <taxon>Bacillati</taxon>
        <taxon>Actinomycetota</taxon>
        <taxon>Actinomycetes</taxon>
        <taxon>Micrococcales</taxon>
        <taxon>Microbacteriaceae</taxon>
        <taxon>Cryobacterium</taxon>
    </lineage>
</organism>